<dbReference type="InterPro" id="IPR001381">
    <property type="entry name" value="DHquinase_I"/>
</dbReference>
<comment type="function">
    <text evidence="5">Involved in the third step of the chorismate pathway, which leads to the biosynthesis of aromatic amino acids. Catalyzes the cis-dehydration of 3-dehydroquinate (DHQ) and introduces the first double bond of the aromatic ring to yield 3-dehydroshikimate.</text>
</comment>
<proteinExistence type="inferred from homology"/>
<keyword evidence="5" id="KW-0028">Amino-acid biosynthesis</keyword>
<keyword evidence="4 5" id="KW-0704">Schiff base</keyword>
<dbReference type="FunFam" id="3.20.20.70:FF:000047">
    <property type="entry name" value="3-dehydroquinate dehydratase"/>
    <property type="match status" value="1"/>
</dbReference>
<reference evidence="6" key="1">
    <citation type="submission" date="2020-08" db="EMBL/GenBank/DDBJ databases">
        <title>Genome public.</title>
        <authorList>
            <person name="Liu C."/>
            <person name="Sun Q."/>
        </authorList>
    </citation>
    <scope>NUCLEOTIDE SEQUENCE</scope>
    <source>
        <strain evidence="6">NSJ-24</strain>
    </source>
</reference>
<evidence type="ECO:0000256" key="1">
    <source>
        <dbReference type="ARBA" id="ARBA00001864"/>
    </source>
</evidence>
<evidence type="ECO:0000313" key="7">
    <source>
        <dbReference type="Proteomes" id="UP000610862"/>
    </source>
</evidence>
<sequence>MNILKIREMVLEAGRPKIAVPIVSADPKEIIAECESIRQMPCQILEWRADKYLGAIENLEAAMEQKEFYLDIIKILDDINFIAAGMPIIFTVRSKSQGGDVQMGQEHIAEIRSLAAQSGLVDFIDIEFFTAGSTVDEVLLRKQIDEVHKHSCKVILSHHDFLEMPNPSELVGIVKRMANMGADICKVAAMASSKEDSKNLLKATAFLNKNDVGPMIMIAMGEHGKPARVSAGKYGSCITFASGKQESAPGQVDVYTMKKWLDDYYGGEEG</sequence>
<feature type="binding site" evidence="5">
    <location>
        <position position="251"/>
    </location>
    <ligand>
        <name>3-dehydroquinate</name>
        <dbReference type="ChEBI" id="CHEBI:32364"/>
    </ligand>
</feature>
<dbReference type="InterPro" id="IPR050146">
    <property type="entry name" value="Type-I_3-dehydroquinase"/>
</dbReference>
<evidence type="ECO:0000256" key="4">
    <source>
        <dbReference type="ARBA" id="ARBA00023270"/>
    </source>
</evidence>
<evidence type="ECO:0000256" key="2">
    <source>
        <dbReference type="ARBA" id="ARBA00023141"/>
    </source>
</evidence>
<keyword evidence="3 5" id="KW-0456">Lyase</keyword>
<feature type="active site" description="Proton donor/acceptor" evidence="5">
    <location>
        <position position="159"/>
    </location>
</feature>
<dbReference type="CDD" id="cd00502">
    <property type="entry name" value="DHQase_I"/>
    <property type="match status" value="1"/>
</dbReference>
<dbReference type="RefSeq" id="WP_187524947.1">
    <property type="nucleotide sequence ID" value="NZ_JACRTA010000001.1"/>
</dbReference>
<dbReference type="GO" id="GO:0046279">
    <property type="term" value="P:3,4-dihydroxybenzoate biosynthetic process"/>
    <property type="evidence" value="ECO:0007669"/>
    <property type="project" value="UniProtKB-ARBA"/>
</dbReference>
<feature type="active site" description="Schiff-base intermediate with substrate" evidence="5">
    <location>
        <position position="186"/>
    </location>
</feature>
<feature type="binding site" evidence="5">
    <location>
        <begin position="46"/>
        <end position="48"/>
    </location>
    <ligand>
        <name>3-dehydroquinate</name>
        <dbReference type="ChEBI" id="CHEBI:32364"/>
    </ligand>
</feature>
<evidence type="ECO:0000256" key="5">
    <source>
        <dbReference type="HAMAP-Rule" id="MF_00214"/>
    </source>
</evidence>
<keyword evidence="2 5" id="KW-0057">Aromatic amino acid biosynthesis</keyword>
<feature type="binding site" evidence="5">
    <location>
        <position position="247"/>
    </location>
    <ligand>
        <name>3-dehydroquinate</name>
        <dbReference type="ChEBI" id="CHEBI:32364"/>
    </ligand>
</feature>
<evidence type="ECO:0000313" key="6">
    <source>
        <dbReference type="EMBL" id="MBC8567697.1"/>
    </source>
</evidence>
<dbReference type="GO" id="GO:0008652">
    <property type="term" value="P:amino acid biosynthetic process"/>
    <property type="evidence" value="ECO:0007669"/>
    <property type="project" value="UniProtKB-KW"/>
</dbReference>
<accession>A0A926E5G6</accession>
<dbReference type="EC" id="4.2.1.10" evidence="5"/>
<comment type="pathway">
    <text evidence="5">Metabolic intermediate biosynthesis; chorismate biosynthesis; chorismate from D-erythrose 4-phosphate and phosphoenolpyruvate: step 3/7.</text>
</comment>
<dbReference type="Gene3D" id="3.20.20.70">
    <property type="entry name" value="Aldolase class I"/>
    <property type="match status" value="1"/>
</dbReference>
<evidence type="ECO:0000256" key="3">
    <source>
        <dbReference type="ARBA" id="ARBA00023239"/>
    </source>
</evidence>
<dbReference type="InterPro" id="IPR013785">
    <property type="entry name" value="Aldolase_TIM"/>
</dbReference>
<gene>
    <name evidence="5 6" type="primary">aroD</name>
    <name evidence="6" type="ORF">H8692_02825</name>
</gene>
<dbReference type="Proteomes" id="UP000610862">
    <property type="component" value="Unassembled WGS sequence"/>
</dbReference>
<feature type="binding site" evidence="5">
    <location>
        <position position="93"/>
    </location>
    <ligand>
        <name>3-dehydroquinate</name>
        <dbReference type="ChEBI" id="CHEBI:32364"/>
    </ligand>
</feature>
<feature type="binding site" evidence="5">
    <location>
        <position position="228"/>
    </location>
    <ligand>
        <name>3-dehydroquinate</name>
        <dbReference type="ChEBI" id="CHEBI:32364"/>
    </ligand>
</feature>
<keyword evidence="7" id="KW-1185">Reference proteome</keyword>
<dbReference type="AlphaFoldDB" id="A0A926E5G6"/>
<comment type="catalytic activity">
    <reaction evidence="1 5">
        <text>3-dehydroquinate = 3-dehydroshikimate + H2O</text>
        <dbReference type="Rhea" id="RHEA:21096"/>
        <dbReference type="ChEBI" id="CHEBI:15377"/>
        <dbReference type="ChEBI" id="CHEBI:16630"/>
        <dbReference type="ChEBI" id="CHEBI:32364"/>
        <dbReference type="EC" id="4.2.1.10"/>
    </reaction>
</comment>
<dbReference type="GO" id="GO:0009423">
    <property type="term" value="P:chorismate biosynthetic process"/>
    <property type="evidence" value="ECO:0007669"/>
    <property type="project" value="UniProtKB-UniRule"/>
</dbReference>
<dbReference type="PANTHER" id="PTHR43699">
    <property type="entry name" value="3-DEHYDROQUINATE DEHYDRATASE"/>
    <property type="match status" value="1"/>
</dbReference>
<comment type="caution">
    <text evidence="5">Lacks conserved residue(s) required for the propagation of feature annotation.</text>
</comment>
<organism evidence="6 7">
    <name type="scientific">Lentihominibacter hominis</name>
    <dbReference type="NCBI Taxonomy" id="2763645"/>
    <lineage>
        <taxon>Bacteria</taxon>
        <taxon>Bacillati</taxon>
        <taxon>Bacillota</taxon>
        <taxon>Clostridia</taxon>
        <taxon>Peptostreptococcales</taxon>
        <taxon>Anaerovoracaceae</taxon>
        <taxon>Lentihominibacter</taxon>
    </lineage>
</organism>
<dbReference type="Pfam" id="PF01487">
    <property type="entry name" value="DHquinase_I"/>
    <property type="match status" value="1"/>
</dbReference>
<dbReference type="NCBIfam" id="TIGR01093">
    <property type="entry name" value="aroD"/>
    <property type="match status" value="1"/>
</dbReference>
<comment type="subunit">
    <text evidence="5">Homodimer.</text>
</comment>
<name>A0A926E5G6_9FIRM</name>
<protein>
    <recommendedName>
        <fullName evidence="5">3-dehydroquinate dehydratase</fullName>
        <shortName evidence="5">3-dehydroquinase</shortName>
        <ecNumber evidence="5">4.2.1.10</ecNumber>
    </recommendedName>
    <alternativeName>
        <fullName evidence="5">Type I DHQase</fullName>
    </alternativeName>
    <alternativeName>
        <fullName evidence="5">Type I dehydroquinase</fullName>
        <shortName evidence="5">DHQ1</shortName>
    </alternativeName>
</protein>
<dbReference type="EMBL" id="JACRTA010000001">
    <property type="protein sequence ID" value="MBC8567697.1"/>
    <property type="molecule type" value="Genomic_DNA"/>
</dbReference>
<comment type="similarity">
    <text evidence="5">Belongs to the type-I 3-dehydroquinase family.</text>
</comment>
<comment type="caution">
    <text evidence="6">The sequence shown here is derived from an EMBL/GenBank/DDBJ whole genome shotgun (WGS) entry which is preliminary data.</text>
</comment>
<dbReference type="HAMAP" id="MF_00214">
    <property type="entry name" value="AroD"/>
    <property type="match status" value="1"/>
</dbReference>
<dbReference type="GO" id="GO:0009073">
    <property type="term" value="P:aromatic amino acid family biosynthetic process"/>
    <property type="evidence" value="ECO:0007669"/>
    <property type="project" value="UniProtKB-KW"/>
</dbReference>
<dbReference type="PANTHER" id="PTHR43699:SF1">
    <property type="entry name" value="3-DEHYDROQUINATE DEHYDRATASE"/>
    <property type="match status" value="1"/>
</dbReference>
<dbReference type="SUPFAM" id="SSF51569">
    <property type="entry name" value="Aldolase"/>
    <property type="match status" value="1"/>
</dbReference>
<dbReference type="GO" id="GO:0003855">
    <property type="term" value="F:3-dehydroquinate dehydratase activity"/>
    <property type="evidence" value="ECO:0007669"/>
    <property type="project" value="UniProtKB-UniRule"/>
</dbReference>